<evidence type="ECO:0000313" key="2">
    <source>
        <dbReference type="EMBL" id="CAJ1086858.1"/>
    </source>
</evidence>
<keyword evidence="3" id="KW-1185">Reference proteome</keyword>
<sequence>MLRTLNLKSPLKPRGRPRQIVAFISPPPPLQADGGKPDPSCPPPPDTWTMRTSMCVEHLRGPAPMEIFLTSNWILDPNVSSLNQRWLRISCRVQIGPAGSRTLIALTDPEPEPEEELMD</sequence>
<dbReference type="Proteomes" id="UP001178508">
    <property type="component" value="Chromosome 24"/>
</dbReference>
<dbReference type="AlphaFoldDB" id="A0AAV1HQ82"/>
<reference evidence="2" key="1">
    <citation type="submission" date="2023-08" db="EMBL/GenBank/DDBJ databases">
        <authorList>
            <person name="Alioto T."/>
            <person name="Alioto T."/>
            <person name="Gomez Garrido J."/>
        </authorList>
    </citation>
    <scope>NUCLEOTIDE SEQUENCE</scope>
</reference>
<name>A0AAV1HQ82_XYRNO</name>
<protein>
    <submittedName>
        <fullName evidence="2">Uncharacterized protein</fullName>
    </submittedName>
</protein>
<evidence type="ECO:0000256" key="1">
    <source>
        <dbReference type="SAM" id="MobiDB-lite"/>
    </source>
</evidence>
<proteinExistence type="predicted"/>
<dbReference type="EMBL" id="OY660887">
    <property type="protein sequence ID" value="CAJ1086858.1"/>
    <property type="molecule type" value="Genomic_DNA"/>
</dbReference>
<organism evidence="2 3">
    <name type="scientific">Xyrichtys novacula</name>
    <name type="common">Pearly razorfish</name>
    <name type="synonym">Hemipteronotus novacula</name>
    <dbReference type="NCBI Taxonomy" id="13765"/>
    <lineage>
        <taxon>Eukaryota</taxon>
        <taxon>Metazoa</taxon>
        <taxon>Chordata</taxon>
        <taxon>Craniata</taxon>
        <taxon>Vertebrata</taxon>
        <taxon>Euteleostomi</taxon>
        <taxon>Actinopterygii</taxon>
        <taxon>Neopterygii</taxon>
        <taxon>Teleostei</taxon>
        <taxon>Neoteleostei</taxon>
        <taxon>Acanthomorphata</taxon>
        <taxon>Eupercaria</taxon>
        <taxon>Labriformes</taxon>
        <taxon>Labridae</taxon>
        <taxon>Xyrichtys</taxon>
    </lineage>
</organism>
<accession>A0AAV1HQ82</accession>
<evidence type="ECO:0000313" key="3">
    <source>
        <dbReference type="Proteomes" id="UP001178508"/>
    </source>
</evidence>
<feature type="region of interest" description="Disordered" evidence="1">
    <location>
        <begin position="1"/>
        <end position="46"/>
    </location>
</feature>
<gene>
    <name evidence="2" type="ORF">XNOV1_A020665</name>
</gene>